<comment type="caution">
    <text evidence="5">The sequence shown here is derived from an EMBL/GenBank/DDBJ whole genome shotgun (WGS) entry which is preliminary data.</text>
</comment>
<dbReference type="GO" id="GO:0003677">
    <property type="term" value="F:DNA binding"/>
    <property type="evidence" value="ECO:0007669"/>
    <property type="project" value="InterPro"/>
</dbReference>
<keyword evidence="4" id="KW-1133">Transmembrane helix</keyword>
<dbReference type="InterPro" id="IPR016032">
    <property type="entry name" value="Sig_transdc_resp-reg_C-effctor"/>
</dbReference>
<dbReference type="SMART" id="SM00028">
    <property type="entry name" value="TPR"/>
    <property type="match status" value="3"/>
</dbReference>
<protein>
    <submittedName>
        <fullName evidence="5">Uncharacterized protein</fullName>
    </submittedName>
</protein>
<dbReference type="PANTHER" id="PTHR45641">
    <property type="entry name" value="TETRATRICOPEPTIDE REPEAT PROTEIN (AFU_ORTHOLOGUE AFUA_6G03870)"/>
    <property type="match status" value="1"/>
</dbReference>
<dbReference type="InterPro" id="IPR019734">
    <property type="entry name" value="TPR_rpt"/>
</dbReference>
<keyword evidence="4" id="KW-0812">Transmembrane</keyword>
<reference evidence="5 6" key="1">
    <citation type="submission" date="2018-03" db="EMBL/GenBank/DDBJ databases">
        <title>Adhaeribacter sp. HMF7605 Genome sequencing and assembly.</title>
        <authorList>
            <person name="Kang H."/>
            <person name="Kang J."/>
            <person name="Cha I."/>
            <person name="Kim H."/>
            <person name="Joh K."/>
        </authorList>
    </citation>
    <scope>NUCLEOTIDE SEQUENCE [LARGE SCALE GENOMIC DNA]</scope>
    <source>
        <strain evidence="5 6">HMF7605</strain>
    </source>
</reference>
<dbReference type="Proteomes" id="UP000240357">
    <property type="component" value="Unassembled WGS sequence"/>
</dbReference>
<organism evidence="5 6">
    <name type="scientific">Adhaeribacter arboris</name>
    <dbReference type="NCBI Taxonomy" id="2072846"/>
    <lineage>
        <taxon>Bacteria</taxon>
        <taxon>Pseudomonadati</taxon>
        <taxon>Bacteroidota</taxon>
        <taxon>Cytophagia</taxon>
        <taxon>Cytophagales</taxon>
        <taxon>Hymenobacteraceae</taxon>
        <taxon>Adhaeribacter</taxon>
    </lineage>
</organism>
<keyword evidence="6" id="KW-1185">Reference proteome</keyword>
<dbReference type="Gene3D" id="1.25.40.10">
    <property type="entry name" value="Tetratricopeptide repeat domain"/>
    <property type="match status" value="2"/>
</dbReference>
<evidence type="ECO:0000256" key="3">
    <source>
        <dbReference type="SAM" id="Coils"/>
    </source>
</evidence>
<dbReference type="GO" id="GO:0006355">
    <property type="term" value="P:regulation of DNA-templated transcription"/>
    <property type="evidence" value="ECO:0007669"/>
    <property type="project" value="InterPro"/>
</dbReference>
<keyword evidence="2" id="KW-0802">TPR repeat</keyword>
<evidence type="ECO:0000313" key="6">
    <source>
        <dbReference type="Proteomes" id="UP000240357"/>
    </source>
</evidence>
<evidence type="ECO:0000256" key="1">
    <source>
        <dbReference type="ARBA" id="ARBA00022737"/>
    </source>
</evidence>
<gene>
    <name evidence="5" type="ORF">AHMF7605_20580</name>
</gene>
<dbReference type="OrthoDB" id="1523128at2"/>
<keyword evidence="4" id="KW-0472">Membrane</keyword>
<dbReference type="SUPFAM" id="SSF48452">
    <property type="entry name" value="TPR-like"/>
    <property type="match status" value="1"/>
</dbReference>
<dbReference type="InterPro" id="IPR011990">
    <property type="entry name" value="TPR-like_helical_dom_sf"/>
</dbReference>
<dbReference type="Pfam" id="PF13424">
    <property type="entry name" value="TPR_12"/>
    <property type="match status" value="1"/>
</dbReference>
<sequence length="603" mass="69818">MNQLFIRYLDRILVVILVLLVPLFAAGQTRFLTQVPPAQRLPRLWQYCSEHSISDWDSTASHQFLNAVTTTADSLDDEKLKSYAQYFRICYRLLFSNRYQQYYPPGDYQRPMAIFLKAQAWALKNNNPDIAAACEHYIGQVYFQNAQYGLAFDHLLQSDAAFRRIGYPNVPAIAIYLSNLGLNYYRFEEYDKALAYFLAAARYPFYFPRIELSTLNSIGLIYARTTNWEKAISFYRRTIKKAQIYKDVAWLGIASGNLGNVFLTTGQNDSALFYHRKNYKINAAAPLAPEDAAKSALAVARVFIRQQQTDSAQFYLQASQPLARESITDPADRLEFNRRRLGVLKELCQKNGLYQKALLFSDSLAITEDSLQQLLDAKILSRSMNKAEAVRYGAELKLLQAQKNLSRWQFSVIIVALLLIIVVIGWLFNRYRMRQRRQAELAEKENKLLATEKKLAEEKWQHAENLLVAYISTLKDKAHLINDLTAELHHLRENSRQTDLSSMASRIEQLVSTTILTEEDWRHFRQLFDQTYPGFIFRLKEKMPDLSPAETRFLILTKLQLSSRDMAHMLGLSVGAIRKARYRLRKKFNLEEEVTLDTLIQQV</sequence>
<accession>A0A2T2YJP0</accession>
<proteinExistence type="predicted"/>
<evidence type="ECO:0000256" key="2">
    <source>
        <dbReference type="ARBA" id="ARBA00022803"/>
    </source>
</evidence>
<evidence type="ECO:0000313" key="5">
    <source>
        <dbReference type="EMBL" id="PSR55728.1"/>
    </source>
</evidence>
<dbReference type="EMBL" id="PYFT01000001">
    <property type="protein sequence ID" value="PSR55728.1"/>
    <property type="molecule type" value="Genomic_DNA"/>
</dbReference>
<dbReference type="AlphaFoldDB" id="A0A2T2YJP0"/>
<feature type="coiled-coil region" evidence="3">
    <location>
        <begin position="432"/>
        <end position="494"/>
    </location>
</feature>
<keyword evidence="3" id="KW-0175">Coiled coil</keyword>
<feature type="transmembrane region" description="Helical" evidence="4">
    <location>
        <begin position="408"/>
        <end position="428"/>
    </location>
</feature>
<dbReference type="PANTHER" id="PTHR45641:SF19">
    <property type="entry name" value="NEPHROCYSTIN-3"/>
    <property type="match status" value="1"/>
</dbReference>
<keyword evidence="1" id="KW-0677">Repeat</keyword>
<name>A0A2T2YJP0_9BACT</name>
<evidence type="ECO:0000256" key="4">
    <source>
        <dbReference type="SAM" id="Phobius"/>
    </source>
</evidence>
<dbReference type="SUPFAM" id="SSF46894">
    <property type="entry name" value="C-terminal effector domain of the bipartite response regulators"/>
    <property type="match status" value="1"/>
</dbReference>
<dbReference type="RefSeq" id="WP_106931909.1">
    <property type="nucleotide sequence ID" value="NZ_PYFT01000001.1"/>
</dbReference>